<gene>
    <name evidence="1" type="ORF">SAMN05216233_107140</name>
</gene>
<sequence>MEDNAKKTVRTRPCSDFTDAVLSNKRGLPHLSEKLADMLKSSEDAKKRKISYSISSLSQTLIKTLSDEAGATQGHLVDLAPFLFGAVLEDAMERRKEALDTLTLLTGQIKSSLKAFSAQAPHLAPYAEHIATMVTELCAMEQGAVASKNHQGVSRENHPLLSAVAPGDTKPPYYKEIEALLSRESRLEALFQAATRDDE</sequence>
<proteinExistence type="predicted"/>
<keyword evidence="2" id="KW-1185">Reference proteome</keyword>
<dbReference type="AlphaFoldDB" id="A0A1G5F4R1"/>
<name>A0A1G5F4R1_9BACT</name>
<evidence type="ECO:0000313" key="1">
    <source>
        <dbReference type="EMBL" id="SCY34239.1"/>
    </source>
</evidence>
<dbReference type="RefSeq" id="WP_092210786.1">
    <property type="nucleotide sequence ID" value="NZ_FMUX01000007.1"/>
</dbReference>
<organism evidence="1 2">
    <name type="scientific">Desulfoluna spongiiphila</name>
    <dbReference type="NCBI Taxonomy" id="419481"/>
    <lineage>
        <taxon>Bacteria</taxon>
        <taxon>Pseudomonadati</taxon>
        <taxon>Thermodesulfobacteriota</taxon>
        <taxon>Desulfobacteria</taxon>
        <taxon>Desulfobacterales</taxon>
        <taxon>Desulfolunaceae</taxon>
        <taxon>Desulfoluna</taxon>
    </lineage>
</organism>
<dbReference type="Proteomes" id="UP000198870">
    <property type="component" value="Unassembled WGS sequence"/>
</dbReference>
<dbReference type="STRING" id="419481.SAMN05216233_107140"/>
<reference evidence="1 2" key="1">
    <citation type="submission" date="2016-10" db="EMBL/GenBank/DDBJ databases">
        <authorList>
            <person name="de Groot N.N."/>
        </authorList>
    </citation>
    <scope>NUCLEOTIDE SEQUENCE [LARGE SCALE GENOMIC DNA]</scope>
    <source>
        <strain evidence="1 2">AA1</strain>
    </source>
</reference>
<protein>
    <submittedName>
        <fullName evidence="1">Uncharacterized protein</fullName>
    </submittedName>
</protein>
<dbReference type="EMBL" id="FMUX01000007">
    <property type="protein sequence ID" value="SCY34239.1"/>
    <property type="molecule type" value="Genomic_DNA"/>
</dbReference>
<evidence type="ECO:0000313" key="2">
    <source>
        <dbReference type="Proteomes" id="UP000198870"/>
    </source>
</evidence>
<accession>A0A1G5F4R1</accession>